<evidence type="ECO:0000256" key="1">
    <source>
        <dbReference type="ARBA" id="ARBA00007462"/>
    </source>
</evidence>
<dbReference type="GO" id="GO:0000470">
    <property type="term" value="P:maturation of LSU-rRNA"/>
    <property type="evidence" value="ECO:0007669"/>
    <property type="project" value="TreeGrafter"/>
</dbReference>
<feature type="compositionally biased region" description="Acidic residues" evidence="3">
    <location>
        <begin position="84"/>
        <end position="99"/>
    </location>
</feature>
<dbReference type="GeneTree" id="ENSGT00390000001960"/>
<dbReference type="Proteomes" id="UP000694546">
    <property type="component" value="Chromosome 11"/>
</dbReference>
<keyword evidence="5" id="KW-1185">Reference proteome</keyword>
<evidence type="ECO:0000256" key="3">
    <source>
        <dbReference type="SAM" id="MobiDB-lite"/>
    </source>
</evidence>
<dbReference type="RefSeq" id="XP_030226957.1">
    <property type="nucleotide sequence ID" value="XM_030371097.1"/>
</dbReference>
<dbReference type="PANTHER" id="PTHR13245:SF14">
    <property type="entry name" value="RRP15-LIKE PROTEIN"/>
    <property type="match status" value="1"/>
</dbReference>
<dbReference type="InterPro" id="IPR012459">
    <property type="entry name" value="Rrp15"/>
</dbReference>
<dbReference type="Pfam" id="PF07890">
    <property type="entry name" value="Rrp15p"/>
    <property type="match status" value="1"/>
</dbReference>
<dbReference type="PANTHER" id="PTHR13245">
    <property type="entry name" value="RRP15-LIKE PROTEIN"/>
    <property type="match status" value="1"/>
</dbReference>
<evidence type="ECO:0000256" key="2">
    <source>
        <dbReference type="ARBA" id="ARBA00017475"/>
    </source>
</evidence>
<name>A0A8C4ZQ97_GADMO</name>
<dbReference type="AlphaFoldDB" id="A0A8C4ZQ97"/>
<dbReference type="OMA" id="NAGWADC"/>
<evidence type="ECO:0000313" key="4">
    <source>
        <dbReference type="Ensembl" id="ENSGMOP00000018675.2"/>
    </source>
</evidence>
<gene>
    <name evidence="4" type="primary">RRP15</name>
</gene>
<dbReference type="GeneID" id="115554392"/>
<dbReference type="OrthoDB" id="20949at2759"/>
<feature type="region of interest" description="Disordered" evidence="3">
    <location>
        <begin position="264"/>
        <end position="292"/>
    </location>
</feature>
<feature type="compositionally biased region" description="Basic and acidic residues" evidence="3">
    <location>
        <begin position="264"/>
        <end position="284"/>
    </location>
</feature>
<feature type="compositionally biased region" description="Acidic residues" evidence="3">
    <location>
        <begin position="17"/>
        <end position="76"/>
    </location>
</feature>
<feature type="region of interest" description="Disordered" evidence="3">
    <location>
        <begin position="1"/>
        <end position="111"/>
    </location>
</feature>
<reference evidence="4" key="2">
    <citation type="submission" date="2025-09" db="UniProtKB">
        <authorList>
            <consortium name="Ensembl"/>
        </authorList>
    </citation>
    <scope>IDENTIFICATION</scope>
</reference>
<proteinExistence type="inferred from homology"/>
<evidence type="ECO:0000313" key="5">
    <source>
        <dbReference type="Proteomes" id="UP000694546"/>
    </source>
</evidence>
<sequence>MMAATSKAHVKTPVELSGEEEEHESSDQSESDGDADEGSVDGENDMDDMDDDDDDDDDEEEEDVEEEADDDDADDKEDIKVSDGDEADDEDKGIEEVDGEPTNPNAGWADAMAKILQKKTPASKPTILVKSKELDKMKVKEKQEKLEIREKTDKKRTWEMMFRVKPDIATDREAERTFQRTATRGVVQLFNAVRKHQNLVNDKVKEVGGSDRKKAKLLSSVTKKDFIDVLRGKDTVKVVKAEKETAAAEKPSWSVLRDDFMMGAKMKDWDKQSDGEEEQPKSEEGAEDSDSD</sequence>
<reference evidence="4" key="1">
    <citation type="submission" date="2025-08" db="UniProtKB">
        <authorList>
            <consortium name="Ensembl"/>
        </authorList>
    </citation>
    <scope>IDENTIFICATION</scope>
</reference>
<protein>
    <recommendedName>
        <fullName evidence="2">RRP15-like protein</fullName>
    </recommendedName>
</protein>
<dbReference type="GO" id="GO:0000460">
    <property type="term" value="P:maturation of 5.8S rRNA"/>
    <property type="evidence" value="ECO:0007669"/>
    <property type="project" value="TreeGrafter"/>
</dbReference>
<dbReference type="GO" id="GO:0030687">
    <property type="term" value="C:preribosome, large subunit precursor"/>
    <property type="evidence" value="ECO:0007669"/>
    <property type="project" value="TreeGrafter"/>
</dbReference>
<dbReference type="Ensembl" id="ENSGMOT00000019132.2">
    <property type="protein sequence ID" value="ENSGMOP00000018675.2"/>
    <property type="gene ID" value="ENSGMOG00000017385.2"/>
</dbReference>
<comment type="similarity">
    <text evidence="1">Belongs to the RRP15 family.</text>
</comment>
<accession>A0A8C4ZQ97</accession>
<organism evidence="4 5">
    <name type="scientific">Gadus morhua</name>
    <name type="common">Atlantic cod</name>
    <dbReference type="NCBI Taxonomy" id="8049"/>
    <lineage>
        <taxon>Eukaryota</taxon>
        <taxon>Metazoa</taxon>
        <taxon>Chordata</taxon>
        <taxon>Craniata</taxon>
        <taxon>Vertebrata</taxon>
        <taxon>Euteleostomi</taxon>
        <taxon>Actinopterygii</taxon>
        <taxon>Neopterygii</taxon>
        <taxon>Teleostei</taxon>
        <taxon>Neoteleostei</taxon>
        <taxon>Acanthomorphata</taxon>
        <taxon>Zeiogadaria</taxon>
        <taxon>Gadariae</taxon>
        <taxon>Gadiformes</taxon>
        <taxon>Gadoidei</taxon>
        <taxon>Gadidae</taxon>
        <taxon>Gadus</taxon>
    </lineage>
</organism>